<evidence type="ECO:0000313" key="1">
    <source>
        <dbReference type="EMBL" id="PNR55840.1"/>
    </source>
</evidence>
<protein>
    <submittedName>
        <fullName evidence="1 2">Uncharacterized protein</fullName>
    </submittedName>
</protein>
<reference evidence="2" key="3">
    <citation type="submission" date="2020-12" db="UniProtKB">
        <authorList>
            <consortium name="EnsemblPlants"/>
        </authorList>
    </citation>
    <scope>IDENTIFICATION</scope>
</reference>
<evidence type="ECO:0000313" key="2">
    <source>
        <dbReference type="EnsemblPlants" id="PAC:32921219.CDS.1"/>
    </source>
</evidence>
<dbReference type="InParanoid" id="A0A2K1KPZ5"/>
<organism evidence="1">
    <name type="scientific">Physcomitrium patens</name>
    <name type="common">Spreading-leaved earth moss</name>
    <name type="synonym">Physcomitrella patens</name>
    <dbReference type="NCBI Taxonomy" id="3218"/>
    <lineage>
        <taxon>Eukaryota</taxon>
        <taxon>Viridiplantae</taxon>
        <taxon>Streptophyta</taxon>
        <taxon>Embryophyta</taxon>
        <taxon>Bryophyta</taxon>
        <taxon>Bryophytina</taxon>
        <taxon>Bryopsida</taxon>
        <taxon>Funariidae</taxon>
        <taxon>Funariales</taxon>
        <taxon>Funariaceae</taxon>
        <taxon>Physcomitrium</taxon>
    </lineage>
</organism>
<dbReference type="Proteomes" id="UP000006727">
    <property type="component" value="Chromosome 4"/>
</dbReference>
<evidence type="ECO:0000313" key="3">
    <source>
        <dbReference type="Proteomes" id="UP000006727"/>
    </source>
</evidence>
<gene>
    <name evidence="1" type="ORF">PHYPA_006737</name>
</gene>
<keyword evidence="3" id="KW-1185">Reference proteome</keyword>
<dbReference type="AlphaFoldDB" id="A0A2K1KPZ5"/>
<reference evidence="1 3" key="1">
    <citation type="journal article" date="2008" name="Science">
        <title>The Physcomitrella genome reveals evolutionary insights into the conquest of land by plants.</title>
        <authorList>
            <person name="Rensing S."/>
            <person name="Lang D."/>
            <person name="Zimmer A."/>
            <person name="Terry A."/>
            <person name="Salamov A."/>
            <person name="Shapiro H."/>
            <person name="Nishiyama T."/>
            <person name="Perroud P.-F."/>
            <person name="Lindquist E."/>
            <person name="Kamisugi Y."/>
            <person name="Tanahashi T."/>
            <person name="Sakakibara K."/>
            <person name="Fujita T."/>
            <person name="Oishi K."/>
            <person name="Shin-I T."/>
            <person name="Kuroki Y."/>
            <person name="Toyoda A."/>
            <person name="Suzuki Y."/>
            <person name="Hashimoto A."/>
            <person name="Yamaguchi K."/>
            <person name="Sugano A."/>
            <person name="Kohara Y."/>
            <person name="Fujiyama A."/>
            <person name="Anterola A."/>
            <person name="Aoki S."/>
            <person name="Ashton N."/>
            <person name="Barbazuk W.B."/>
            <person name="Barker E."/>
            <person name="Bennetzen J."/>
            <person name="Bezanilla M."/>
            <person name="Blankenship R."/>
            <person name="Cho S.H."/>
            <person name="Dutcher S."/>
            <person name="Estelle M."/>
            <person name="Fawcett J.A."/>
            <person name="Gundlach H."/>
            <person name="Hanada K."/>
            <person name="Heyl A."/>
            <person name="Hicks K.A."/>
            <person name="Hugh J."/>
            <person name="Lohr M."/>
            <person name="Mayer K."/>
            <person name="Melkozernov A."/>
            <person name="Murata T."/>
            <person name="Nelson D."/>
            <person name="Pils B."/>
            <person name="Prigge M."/>
            <person name="Reiss B."/>
            <person name="Renner T."/>
            <person name="Rombauts S."/>
            <person name="Rushton P."/>
            <person name="Sanderfoot A."/>
            <person name="Schween G."/>
            <person name="Shiu S.-H."/>
            <person name="Stueber K."/>
            <person name="Theodoulou F.L."/>
            <person name="Tu H."/>
            <person name="Van de Peer Y."/>
            <person name="Verrier P.J."/>
            <person name="Waters E."/>
            <person name="Wood A."/>
            <person name="Yang L."/>
            <person name="Cove D."/>
            <person name="Cuming A."/>
            <person name="Hasebe M."/>
            <person name="Lucas S."/>
            <person name="Mishler D.B."/>
            <person name="Reski R."/>
            <person name="Grigoriev I."/>
            <person name="Quatrano R.S."/>
            <person name="Boore J.L."/>
        </authorList>
    </citation>
    <scope>NUCLEOTIDE SEQUENCE [LARGE SCALE GENOMIC DNA]</scope>
    <source>
        <strain evidence="2 3">cv. Gransden 2004</strain>
    </source>
</reference>
<sequence length="66" mass="7527">MNLYSTKAFSSFQLRMKQTNCKIKLSAAGSTEAPLEERNTIFAWCIVEHGLTFLNPFHVRVCFSVI</sequence>
<name>A0A2K1KPZ5_PHYPA</name>
<reference evidence="1 3" key="2">
    <citation type="journal article" date="2018" name="Plant J.">
        <title>The Physcomitrella patens chromosome-scale assembly reveals moss genome structure and evolution.</title>
        <authorList>
            <person name="Lang D."/>
            <person name="Ullrich K.K."/>
            <person name="Murat F."/>
            <person name="Fuchs J."/>
            <person name="Jenkins J."/>
            <person name="Haas F.B."/>
            <person name="Piednoel M."/>
            <person name="Gundlach H."/>
            <person name="Van Bel M."/>
            <person name="Meyberg R."/>
            <person name="Vives C."/>
            <person name="Morata J."/>
            <person name="Symeonidi A."/>
            <person name="Hiss M."/>
            <person name="Muchero W."/>
            <person name="Kamisugi Y."/>
            <person name="Saleh O."/>
            <person name="Blanc G."/>
            <person name="Decker E.L."/>
            <person name="van Gessel N."/>
            <person name="Grimwood J."/>
            <person name="Hayes R.D."/>
            <person name="Graham S.W."/>
            <person name="Gunter L.E."/>
            <person name="McDaniel S.F."/>
            <person name="Hoernstein S.N.W."/>
            <person name="Larsson A."/>
            <person name="Li F.W."/>
            <person name="Perroud P.F."/>
            <person name="Phillips J."/>
            <person name="Ranjan P."/>
            <person name="Rokshar D.S."/>
            <person name="Rothfels C.J."/>
            <person name="Schneider L."/>
            <person name="Shu S."/>
            <person name="Stevenson D.W."/>
            <person name="Thummler F."/>
            <person name="Tillich M."/>
            <person name="Villarreal Aguilar J.C."/>
            <person name="Widiez T."/>
            <person name="Wong G.K."/>
            <person name="Wymore A."/>
            <person name="Zhang Y."/>
            <person name="Zimmer A.D."/>
            <person name="Quatrano R.S."/>
            <person name="Mayer K.F.X."/>
            <person name="Goodstein D."/>
            <person name="Casacuberta J.M."/>
            <person name="Vandepoele K."/>
            <person name="Reski R."/>
            <person name="Cuming A.C."/>
            <person name="Tuskan G.A."/>
            <person name="Maumus F."/>
            <person name="Salse J."/>
            <person name="Schmutz J."/>
            <person name="Rensing S.A."/>
        </authorList>
    </citation>
    <scope>NUCLEOTIDE SEQUENCE [LARGE SCALE GENOMIC DNA]</scope>
    <source>
        <strain evidence="2 3">cv. Gransden 2004</strain>
    </source>
</reference>
<proteinExistence type="predicted"/>
<accession>A0A2K1KPZ5</accession>
<dbReference type="Gramene" id="Pp3c4_25396V3.1">
    <property type="protein sequence ID" value="PAC:32921219.CDS.1"/>
    <property type="gene ID" value="Pp3c4_25396"/>
</dbReference>
<dbReference type="EnsemblPlants" id="Pp3c4_25396V3.1">
    <property type="protein sequence ID" value="PAC:32921219.CDS.1"/>
    <property type="gene ID" value="Pp3c4_25396"/>
</dbReference>
<dbReference type="EMBL" id="ABEU02000004">
    <property type="protein sequence ID" value="PNR55840.1"/>
    <property type="molecule type" value="Genomic_DNA"/>
</dbReference>